<protein>
    <recommendedName>
        <fullName evidence="3">Lipoprotein</fullName>
    </recommendedName>
</protein>
<sequence>MESVRKLRQHLVLKVFRLSIIAFCCSIFYACDHEVIAEYSFVNKLEKEVEVRFYFQEIVFDMRVDSIFSVKSNESVLLLRNKFKSSEEGFPPQGGSSYFIDLIDSAKVKYIDEEGYIAIWRGFSDYEYASGYESLRDFYSDGGDAWSGVGNRIQHGGSHAEYRYILELRDK</sequence>
<dbReference type="PROSITE" id="PS51257">
    <property type="entry name" value="PROKAR_LIPOPROTEIN"/>
    <property type="match status" value="1"/>
</dbReference>
<dbReference type="Proteomes" id="UP000191055">
    <property type="component" value="Unassembled WGS sequence"/>
</dbReference>
<accession>A0A1T5HUI5</accession>
<gene>
    <name evidence="1" type="ORF">SAMN03080601_03635</name>
</gene>
<evidence type="ECO:0000313" key="2">
    <source>
        <dbReference type="Proteomes" id="UP000191055"/>
    </source>
</evidence>
<dbReference type="EMBL" id="FUYV01000095">
    <property type="protein sequence ID" value="SKC24332.1"/>
    <property type="molecule type" value="Genomic_DNA"/>
</dbReference>
<keyword evidence="2" id="KW-1185">Reference proteome</keyword>
<name>A0A1T5HUI5_9BACT</name>
<organism evidence="1 2">
    <name type="scientific">Alkalitalea saponilacus</name>
    <dbReference type="NCBI Taxonomy" id="889453"/>
    <lineage>
        <taxon>Bacteria</taxon>
        <taxon>Pseudomonadati</taxon>
        <taxon>Bacteroidota</taxon>
        <taxon>Bacteroidia</taxon>
        <taxon>Marinilabiliales</taxon>
        <taxon>Marinilabiliaceae</taxon>
        <taxon>Alkalitalea</taxon>
    </lineage>
</organism>
<evidence type="ECO:0008006" key="3">
    <source>
        <dbReference type="Google" id="ProtNLM"/>
    </source>
</evidence>
<proteinExistence type="predicted"/>
<dbReference type="AlphaFoldDB" id="A0A1T5HUI5"/>
<evidence type="ECO:0000313" key="1">
    <source>
        <dbReference type="EMBL" id="SKC24332.1"/>
    </source>
</evidence>
<reference evidence="1 2" key="1">
    <citation type="submission" date="2017-02" db="EMBL/GenBank/DDBJ databases">
        <authorList>
            <person name="Peterson S.W."/>
        </authorList>
    </citation>
    <scope>NUCLEOTIDE SEQUENCE [LARGE SCALE GENOMIC DNA]</scope>
    <source>
        <strain evidence="1 2">DSM 24412</strain>
    </source>
</reference>